<name>A0A839SXF0_9PROT</name>
<protein>
    <recommendedName>
        <fullName evidence="6">Carbonic anhydrase 2</fullName>
        <ecNumber evidence="2">4.2.1.1</ecNumber>
    </recommendedName>
    <alternativeName>
        <fullName evidence="8">Carbonate dehydratase 2</fullName>
    </alternativeName>
</protein>
<evidence type="ECO:0000256" key="1">
    <source>
        <dbReference type="ARBA" id="ARBA00006217"/>
    </source>
</evidence>
<evidence type="ECO:0000256" key="6">
    <source>
        <dbReference type="ARBA" id="ARBA00039351"/>
    </source>
</evidence>
<keyword evidence="3 9" id="KW-0479">Metal-binding</keyword>
<evidence type="ECO:0000256" key="5">
    <source>
        <dbReference type="ARBA" id="ARBA00023239"/>
    </source>
</evidence>
<dbReference type="Pfam" id="PF00484">
    <property type="entry name" value="Pro_CA"/>
    <property type="match status" value="1"/>
</dbReference>
<evidence type="ECO:0000313" key="11">
    <source>
        <dbReference type="Proteomes" id="UP000581135"/>
    </source>
</evidence>
<dbReference type="InterPro" id="IPR001765">
    <property type="entry name" value="Carbonic_anhydrase"/>
</dbReference>
<dbReference type="FunFam" id="3.40.1050.10:FF:000001">
    <property type="entry name" value="Carbonic anhydrase"/>
    <property type="match status" value="1"/>
</dbReference>
<dbReference type="PANTHER" id="PTHR11002">
    <property type="entry name" value="CARBONIC ANHYDRASE"/>
    <property type="match status" value="1"/>
</dbReference>
<dbReference type="GO" id="GO:0015976">
    <property type="term" value="P:carbon utilization"/>
    <property type="evidence" value="ECO:0007669"/>
    <property type="project" value="InterPro"/>
</dbReference>
<keyword evidence="11" id="KW-1185">Reference proteome</keyword>
<evidence type="ECO:0000256" key="9">
    <source>
        <dbReference type="PIRSR" id="PIRSR601765-1"/>
    </source>
</evidence>
<keyword evidence="4 9" id="KW-0862">Zinc</keyword>
<dbReference type="RefSeq" id="WP_183417573.1">
    <property type="nucleotide sequence ID" value="NZ_JACHXA010000010.1"/>
</dbReference>
<comment type="cofactor">
    <cofactor evidence="9">
        <name>Zn(2+)</name>
        <dbReference type="ChEBI" id="CHEBI:29105"/>
    </cofactor>
    <text evidence="9">Binds 1 zinc ion per subunit.</text>
</comment>
<sequence length="199" mass="22366">MLQKLLENNKIWAARKIERDPDFFRRLSRQQTPRFLWIGCSDSRVPANEIVGMDPGEIFVHRNVANQVHPVDLNCSSVLQFAIHGLKTSEIILCGHYGCSGVRAALEGNATGLSEHWLAPIQSIIDSNKSDLDSCQGEEERRDRLCELNVAQQVLNLAESPVIRAAWRAGQKVNIHGWIYGLKDGLIRDLDISLFGPNR</sequence>
<dbReference type="PANTHER" id="PTHR11002:SF76">
    <property type="entry name" value="CARBONIC ANHYDRASE"/>
    <property type="match status" value="1"/>
</dbReference>
<organism evidence="10 11">
    <name type="scientific">Limibacillus halophilus</name>
    <dbReference type="NCBI Taxonomy" id="1579333"/>
    <lineage>
        <taxon>Bacteria</taxon>
        <taxon>Pseudomonadati</taxon>
        <taxon>Pseudomonadota</taxon>
        <taxon>Alphaproteobacteria</taxon>
        <taxon>Rhodospirillales</taxon>
        <taxon>Rhodovibrionaceae</taxon>
        <taxon>Limibacillus</taxon>
    </lineage>
</organism>
<dbReference type="GO" id="GO:0004089">
    <property type="term" value="F:carbonate dehydratase activity"/>
    <property type="evidence" value="ECO:0007669"/>
    <property type="project" value="UniProtKB-EC"/>
</dbReference>
<dbReference type="InterPro" id="IPR036874">
    <property type="entry name" value="Carbonic_anhydrase_sf"/>
</dbReference>
<evidence type="ECO:0000256" key="8">
    <source>
        <dbReference type="ARBA" id="ARBA00082533"/>
    </source>
</evidence>
<dbReference type="Gene3D" id="3.40.1050.10">
    <property type="entry name" value="Carbonic anhydrase"/>
    <property type="match status" value="1"/>
</dbReference>
<keyword evidence="5 10" id="KW-0456">Lyase</keyword>
<gene>
    <name evidence="10" type="ORF">FHR98_003059</name>
</gene>
<feature type="binding site" evidence="9">
    <location>
        <position position="40"/>
    </location>
    <ligand>
        <name>Zn(2+)</name>
        <dbReference type="ChEBI" id="CHEBI:29105"/>
    </ligand>
</feature>
<dbReference type="EMBL" id="JACHXA010000010">
    <property type="protein sequence ID" value="MBB3066749.1"/>
    <property type="molecule type" value="Genomic_DNA"/>
</dbReference>
<dbReference type="SUPFAM" id="SSF53056">
    <property type="entry name" value="beta-carbonic anhydrase, cab"/>
    <property type="match status" value="1"/>
</dbReference>
<dbReference type="SMART" id="SM00947">
    <property type="entry name" value="Pro_CA"/>
    <property type="match status" value="1"/>
</dbReference>
<dbReference type="CDD" id="cd00883">
    <property type="entry name" value="beta_CA_cladeA"/>
    <property type="match status" value="1"/>
</dbReference>
<dbReference type="AlphaFoldDB" id="A0A839SXF0"/>
<evidence type="ECO:0000256" key="7">
    <source>
        <dbReference type="ARBA" id="ARBA00048348"/>
    </source>
</evidence>
<comment type="similarity">
    <text evidence="1">Belongs to the beta-class carbonic anhydrase family.</text>
</comment>
<comment type="catalytic activity">
    <reaction evidence="7">
        <text>hydrogencarbonate + H(+) = CO2 + H2O</text>
        <dbReference type="Rhea" id="RHEA:10748"/>
        <dbReference type="ChEBI" id="CHEBI:15377"/>
        <dbReference type="ChEBI" id="CHEBI:15378"/>
        <dbReference type="ChEBI" id="CHEBI:16526"/>
        <dbReference type="ChEBI" id="CHEBI:17544"/>
        <dbReference type="EC" id="4.2.1.1"/>
    </reaction>
</comment>
<dbReference type="GO" id="GO:0008270">
    <property type="term" value="F:zinc ion binding"/>
    <property type="evidence" value="ECO:0007669"/>
    <property type="project" value="InterPro"/>
</dbReference>
<evidence type="ECO:0000313" key="10">
    <source>
        <dbReference type="EMBL" id="MBB3066749.1"/>
    </source>
</evidence>
<dbReference type="Proteomes" id="UP000581135">
    <property type="component" value="Unassembled WGS sequence"/>
</dbReference>
<evidence type="ECO:0000256" key="4">
    <source>
        <dbReference type="ARBA" id="ARBA00022833"/>
    </source>
</evidence>
<reference evidence="10 11" key="1">
    <citation type="submission" date="2020-08" db="EMBL/GenBank/DDBJ databases">
        <title>Genomic Encyclopedia of Type Strains, Phase III (KMG-III): the genomes of soil and plant-associated and newly described type strains.</title>
        <authorList>
            <person name="Whitman W."/>
        </authorList>
    </citation>
    <scope>NUCLEOTIDE SEQUENCE [LARGE SCALE GENOMIC DNA]</scope>
    <source>
        <strain evidence="10 11">CECT 8803</strain>
    </source>
</reference>
<dbReference type="EC" id="4.2.1.1" evidence="2"/>
<feature type="binding site" evidence="9">
    <location>
        <position position="99"/>
    </location>
    <ligand>
        <name>Zn(2+)</name>
        <dbReference type="ChEBI" id="CHEBI:29105"/>
    </ligand>
</feature>
<comment type="caution">
    <text evidence="10">The sequence shown here is derived from an EMBL/GenBank/DDBJ whole genome shotgun (WGS) entry which is preliminary data.</text>
</comment>
<feature type="binding site" evidence="9">
    <location>
        <position position="42"/>
    </location>
    <ligand>
        <name>Zn(2+)</name>
        <dbReference type="ChEBI" id="CHEBI:29105"/>
    </ligand>
</feature>
<feature type="binding site" evidence="9">
    <location>
        <position position="96"/>
    </location>
    <ligand>
        <name>Zn(2+)</name>
        <dbReference type="ChEBI" id="CHEBI:29105"/>
    </ligand>
</feature>
<dbReference type="PROSITE" id="PS00704">
    <property type="entry name" value="PROK_CO2_ANHYDRASE_1"/>
    <property type="match status" value="1"/>
</dbReference>
<accession>A0A839SXF0</accession>
<proteinExistence type="inferred from homology"/>
<dbReference type="InterPro" id="IPR015892">
    <property type="entry name" value="Carbonic_anhydrase_CS"/>
</dbReference>
<evidence type="ECO:0000256" key="2">
    <source>
        <dbReference type="ARBA" id="ARBA00012925"/>
    </source>
</evidence>
<evidence type="ECO:0000256" key="3">
    <source>
        <dbReference type="ARBA" id="ARBA00022723"/>
    </source>
</evidence>